<evidence type="ECO:0000313" key="1">
    <source>
        <dbReference type="EMBL" id="KAG8634402.1"/>
    </source>
</evidence>
<evidence type="ECO:0000313" key="2">
    <source>
        <dbReference type="Proteomes" id="UP000091857"/>
    </source>
</evidence>
<accession>A0ACB7G2G0</accession>
<proteinExistence type="predicted"/>
<protein>
    <submittedName>
        <fullName evidence="1">Uncharacterized protein</fullName>
    </submittedName>
</protein>
<dbReference type="Proteomes" id="UP000091857">
    <property type="component" value="Chromosome 17"/>
</dbReference>
<sequence>MKRYALTHSLKCFMHYEFYQLHIILDSYLIKLNCEKRAKFHISTMASKDHQIKNGGWMFFLIIFIDMLSNGLIDGSKVSNPKTEESEDDIIKCVDIYKQPAFSHPFLKNHTIQMKPSSGGLRERKNTKLLQEWNKKASCPEGTIPILKSQKFSNEHKVASVLSKRMQPHVFDVNSGALEYCQFIINSGTYFGASGGFNIWHPTIYGEEFSSSQMWVQAGSGHDLNSLEAGWRVLSGETKTSFFIYWTTDIDEKTGCYNLECPGFVQTNNKIALGYDILPISIYGGKQYDIEITIFKDMKNGNWWLEMNGEAVGYWHPAILTSLSKQADTISWGGKIYNSQTNGRHTSTQMGSGHPSNEGNGKASMIYNVRYVDELGGFIVPEDIKFLESNPDCYNITFGDTPLNDRGMYFYFGGPGFSKDCP</sequence>
<dbReference type="EMBL" id="CM004403">
    <property type="protein sequence ID" value="KAG8634402.1"/>
    <property type="molecule type" value="Genomic_DNA"/>
</dbReference>
<organism evidence="1 2">
    <name type="scientific">Manihot esculenta</name>
    <name type="common">Cassava</name>
    <name type="synonym">Jatropha manihot</name>
    <dbReference type="NCBI Taxonomy" id="3983"/>
    <lineage>
        <taxon>Eukaryota</taxon>
        <taxon>Viridiplantae</taxon>
        <taxon>Streptophyta</taxon>
        <taxon>Embryophyta</taxon>
        <taxon>Tracheophyta</taxon>
        <taxon>Spermatophyta</taxon>
        <taxon>Magnoliopsida</taxon>
        <taxon>eudicotyledons</taxon>
        <taxon>Gunneridae</taxon>
        <taxon>Pentapetalae</taxon>
        <taxon>rosids</taxon>
        <taxon>fabids</taxon>
        <taxon>Malpighiales</taxon>
        <taxon>Euphorbiaceae</taxon>
        <taxon>Crotonoideae</taxon>
        <taxon>Manihoteae</taxon>
        <taxon>Manihot</taxon>
    </lineage>
</organism>
<comment type="caution">
    <text evidence="1">The sequence shown here is derived from an EMBL/GenBank/DDBJ whole genome shotgun (WGS) entry which is preliminary data.</text>
</comment>
<keyword evidence="2" id="KW-1185">Reference proteome</keyword>
<gene>
    <name evidence="1" type="ORF">MANES_17G029400v8</name>
</gene>
<name>A0ACB7G2G0_MANES</name>
<reference evidence="2" key="1">
    <citation type="journal article" date="2016" name="Nat. Biotechnol.">
        <title>Sequencing wild and cultivated cassava and related species reveals extensive interspecific hybridization and genetic diversity.</title>
        <authorList>
            <person name="Bredeson J.V."/>
            <person name="Lyons J.B."/>
            <person name="Prochnik S.E."/>
            <person name="Wu G.A."/>
            <person name="Ha C.M."/>
            <person name="Edsinger-Gonzales E."/>
            <person name="Grimwood J."/>
            <person name="Schmutz J."/>
            <person name="Rabbi I.Y."/>
            <person name="Egesi C."/>
            <person name="Nauluvula P."/>
            <person name="Lebot V."/>
            <person name="Ndunguru J."/>
            <person name="Mkamilo G."/>
            <person name="Bart R.S."/>
            <person name="Setter T.L."/>
            <person name="Gleadow R.M."/>
            <person name="Kulakow P."/>
            <person name="Ferguson M.E."/>
            <person name="Rounsley S."/>
            <person name="Rokhsar D.S."/>
        </authorList>
    </citation>
    <scope>NUCLEOTIDE SEQUENCE [LARGE SCALE GENOMIC DNA]</scope>
    <source>
        <strain evidence="2">cv. AM560-2</strain>
    </source>
</reference>